<keyword evidence="6" id="KW-1185">Reference proteome</keyword>
<dbReference type="Gene3D" id="2.60.120.290">
    <property type="entry name" value="Spermadhesin, CUB domain"/>
    <property type="match status" value="1"/>
</dbReference>
<dbReference type="Pfam" id="PF00431">
    <property type="entry name" value="CUB"/>
    <property type="match status" value="1"/>
</dbReference>
<dbReference type="OrthoDB" id="6042339at2759"/>
<protein>
    <recommendedName>
        <fullName evidence="4">CUB domain-containing protein</fullName>
    </recommendedName>
</protein>
<gene>
    <name evidence="5" type="ORF">T265_15681</name>
</gene>
<evidence type="ECO:0000313" key="5">
    <source>
        <dbReference type="EMBL" id="KER19057.1"/>
    </source>
</evidence>
<comment type="caution">
    <text evidence="3">Lacks conserved residue(s) required for the propagation of feature annotation.</text>
</comment>
<dbReference type="AlphaFoldDB" id="A0A074Z0R0"/>
<keyword evidence="1" id="KW-0677">Repeat</keyword>
<evidence type="ECO:0000256" key="3">
    <source>
        <dbReference type="PROSITE-ProRule" id="PRU00059"/>
    </source>
</evidence>
<evidence type="ECO:0000256" key="2">
    <source>
        <dbReference type="ARBA" id="ARBA00023157"/>
    </source>
</evidence>
<dbReference type="CDD" id="cd00041">
    <property type="entry name" value="CUB"/>
    <property type="match status" value="1"/>
</dbReference>
<sequence>YAFLLVTATHDAVVQWRCSHILTNYTGIIESPNFPLDYPNLMTCSWRIGLPPGCTVKLNISSFDLEYNHDTLTIYDGYDNSSSPVVLTGYNFPDPFYSTGQYLYIEMETDREVQKSGFHATYTS</sequence>
<dbReference type="FunFam" id="2.60.120.290:FF:000005">
    <property type="entry name" value="Procollagen C-endopeptidase enhancer 1"/>
    <property type="match status" value="1"/>
</dbReference>
<dbReference type="PANTHER" id="PTHR24251">
    <property type="entry name" value="OVOCHYMASE-RELATED"/>
    <property type="match status" value="1"/>
</dbReference>
<dbReference type="PROSITE" id="PS01180">
    <property type="entry name" value="CUB"/>
    <property type="match status" value="1"/>
</dbReference>
<dbReference type="KEGG" id="ovi:T265_15681"/>
<dbReference type="InterPro" id="IPR000859">
    <property type="entry name" value="CUB_dom"/>
</dbReference>
<name>A0A074Z0R0_OPIVI</name>
<dbReference type="GeneID" id="20329846"/>
<dbReference type="Proteomes" id="UP000054324">
    <property type="component" value="Unassembled WGS sequence"/>
</dbReference>
<dbReference type="STRING" id="6198.A0A074Z0R0"/>
<feature type="non-terminal residue" evidence="5">
    <location>
        <position position="1"/>
    </location>
</feature>
<feature type="non-terminal residue" evidence="5">
    <location>
        <position position="124"/>
    </location>
</feature>
<dbReference type="EMBL" id="KL597357">
    <property type="protein sequence ID" value="KER19057.1"/>
    <property type="molecule type" value="Genomic_DNA"/>
</dbReference>
<reference evidence="5 6" key="1">
    <citation type="submission" date="2013-11" db="EMBL/GenBank/DDBJ databases">
        <title>Opisthorchis viverrini - life in the bile duct.</title>
        <authorList>
            <person name="Young N.D."/>
            <person name="Nagarajan N."/>
            <person name="Lin S.J."/>
            <person name="Korhonen P.K."/>
            <person name="Jex A.R."/>
            <person name="Hall R.S."/>
            <person name="Safavi-Hemami H."/>
            <person name="Kaewkong W."/>
            <person name="Bertrand D."/>
            <person name="Gao S."/>
            <person name="Seet Q."/>
            <person name="Wongkham S."/>
            <person name="Teh B.T."/>
            <person name="Wongkham C."/>
            <person name="Intapan P.M."/>
            <person name="Maleewong W."/>
            <person name="Yang X."/>
            <person name="Hu M."/>
            <person name="Wang Z."/>
            <person name="Hofmann A."/>
            <person name="Sternberg P.W."/>
            <person name="Tan P."/>
            <person name="Wang J."/>
            <person name="Gasser R.B."/>
        </authorList>
    </citation>
    <scope>NUCLEOTIDE SEQUENCE [LARGE SCALE GENOMIC DNA]</scope>
</reference>
<evidence type="ECO:0000313" key="6">
    <source>
        <dbReference type="Proteomes" id="UP000054324"/>
    </source>
</evidence>
<dbReference type="CTD" id="20329846"/>
<feature type="domain" description="CUB" evidence="4">
    <location>
        <begin position="18"/>
        <end position="124"/>
    </location>
</feature>
<evidence type="ECO:0000256" key="1">
    <source>
        <dbReference type="ARBA" id="ARBA00022737"/>
    </source>
</evidence>
<dbReference type="InterPro" id="IPR035914">
    <property type="entry name" value="Sperma_CUB_dom_sf"/>
</dbReference>
<dbReference type="PANTHER" id="PTHR24251:SF30">
    <property type="entry name" value="MEMBRANE FRIZZLED-RELATED PROTEIN"/>
    <property type="match status" value="1"/>
</dbReference>
<organism evidence="5 6">
    <name type="scientific">Opisthorchis viverrini</name>
    <name type="common">Southeast Asian liver fluke</name>
    <dbReference type="NCBI Taxonomy" id="6198"/>
    <lineage>
        <taxon>Eukaryota</taxon>
        <taxon>Metazoa</taxon>
        <taxon>Spiralia</taxon>
        <taxon>Lophotrochozoa</taxon>
        <taxon>Platyhelminthes</taxon>
        <taxon>Trematoda</taxon>
        <taxon>Digenea</taxon>
        <taxon>Opisthorchiida</taxon>
        <taxon>Opisthorchiata</taxon>
        <taxon>Opisthorchiidae</taxon>
        <taxon>Opisthorchis</taxon>
    </lineage>
</organism>
<dbReference type="SUPFAM" id="SSF49854">
    <property type="entry name" value="Spermadhesin, CUB domain"/>
    <property type="match status" value="1"/>
</dbReference>
<evidence type="ECO:0000259" key="4">
    <source>
        <dbReference type="PROSITE" id="PS01180"/>
    </source>
</evidence>
<accession>A0A074Z0R0</accession>
<dbReference type="SMART" id="SM00042">
    <property type="entry name" value="CUB"/>
    <property type="match status" value="1"/>
</dbReference>
<keyword evidence="2" id="KW-1015">Disulfide bond</keyword>
<dbReference type="RefSeq" id="XP_009177197.1">
    <property type="nucleotide sequence ID" value="XM_009178933.1"/>
</dbReference>
<proteinExistence type="predicted"/>